<dbReference type="PROSITE" id="PS50011">
    <property type="entry name" value="PROTEIN_KINASE_DOM"/>
    <property type="match status" value="2"/>
</dbReference>
<dbReference type="EMBL" id="AZBU02000002">
    <property type="protein sequence ID" value="TKR93265.1"/>
    <property type="molecule type" value="Genomic_DNA"/>
</dbReference>
<keyword evidence="9" id="KW-0418">Kinase</keyword>
<feature type="region of interest" description="Disordered" evidence="14">
    <location>
        <begin position="52"/>
        <end position="71"/>
    </location>
</feature>
<dbReference type="AlphaFoldDB" id="A0A4V6XWK3"/>
<reference evidence="17 18" key="2">
    <citation type="journal article" date="2019" name="G3 (Bethesda)">
        <title>Hybrid Assembly of the Genome of the Entomopathogenic Nematode Steinernema carpocapsae Identifies the X-Chromosome.</title>
        <authorList>
            <person name="Serra L."/>
            <person name="Macchietto M."/>
            <person name="Macias-Munoz A."/>
            <person name="McGill C.J."/>
            <person name="Rodriguez I.M."/>
            <person name="Rodriguez B."/>
            <person name="Murad R."/>
            <person name="Mortazavi A."/>
        </authorList>
    </citation>
    <scope>NUCLEOTIDE SEQUENCE [LARGE SCALE GENOMIC DNA]</scope>
    <source>
        <strain evidence="17 18">ALL</strain>
    </source>
</reference>
<dbReference type="PANTHER" id="PTHR24351">
    <property type="entry name" value="RIBOSOMAL PROTEIN S6 KINASE"/>
    <property type="match status" value="1"/>
</dbReference>
<dbReference type="PROSITE" id="PS00108">
    <property type="entry name" value="PROTEIN_KINASE_ST"/>
    <property type="match status" value="2"/>
</dbReference>
<dbReference type="SUPFAM" id="SSF56112">
    <property type="entry name" value="Protein kinase-like (PK-like)"/>
    <property type="match status" value="2"/>
</dbReference>
<evidence type="ECO:0000256" key="7">
    <source>
        <dbReference type="ARBA" id="ARBA00022737"/>
    </source>
</evidence>
<dbReference type="SMART" id="SM00133">
    <property type="entry name" value="S_TK_X"/>
    <property type="match status" value="1"/>
</dbReference>
<dbReference type="FunFam" id="3.30.200.20:FF:000686">
    <property type="entry name" value="Ribosomal protein S6 kinase"/>
    <property type="match status" value="1"/>
</dbReference>
<dbReference type="Gene3D" id="1.10.510.10">
    <property type="entry name" value="Transferase(Phosphotransferase) domain 1"/>
    <property type="match status" value="2"/>
</dbReference>
<evidence type="ECO:0000256" key="14">
    <source>
        <dbReference type="SAM" id="MobiDB-lite"/>
    </source>
</evidence>
<dbReference type="Pfam" id="PF00069">
    <property type="entry name" value="Pkinase"/>
    <property type="match status" value="2"/>
</dbReference>
<feature type="domain" description="Protein kinase" evidence="15">
    <location>
        <begin position="677"/>
        <end position="939"/>
    </location>
</feature>
<dbReference type="OrthoDB" id="6764942at2759"/>
<dbReference type="InterPro" id="IPR000719">
    <property type="entry name" value="Prot_kinase_dom"/>
</dbReference>
<evidence type="ECO:0000256" key="3">
    <source>
        <dbReference type="ARBA" id="ARBA00012513"/>
    </source>
</evidence>
<evidence type="ECO:0000313" key="17">
    <source>
        <dbReference type="EMBL" id="TKR93265.1"/>
    </source>
</evidence>
<comment type="catalytic activity">
    <reaction evidence="12">
        <text>L-seryl-[protein] + ATP = O-phospho-L-seryl-[protein] + ADP + H(+)</text>
        <dbReference type="Rhea" id="RHEA:17989"/>
        <dbReference type="Rhea" id="RHEA-COMP:9863"/>
        <dbReference type="Rhea" id="RHEA-COMP:11604"/>
        <dbReference type="ChEBI" id="CHEBI:15378"/>
        <dbReference type="ChEBI" id="CHEBI:29999"/>
        <dbReference type="ChEBI" id="CHEBI:30616"/>
        <dbReference type="ChEBI" id="CHEBI:83421"/>
        <dbReference type="ChEBI" id="CHEBI:456216"/>
        <dbReference type="EC" id="2.7.11.1"/>
    </reaction>
</comment>
<dbReference type="InterPro" id="IPR011009">
    <property type="entry name" value="Kinase-like_dom_sf"/>
</dbReference>
<feature type="compositionally biased region" description="Basic and acidic residues" evidence="14">
    <location>
        <begin position="61"/>
        <end position="71"/>
    </location>
</feature>
<dbReference type="InterPro" id="IPR017441">
    <property type="entry name" value="Protein_kinase_ATP_BS"/>
</dbReference>
<comment type="cofactor">
    <cofactor evidence="1">
        <name>Mg(2+)</name>
        <dbReference type="ChEBI" id="CHEBI:18420"/>
    </cofactor>
</comment>
<accession>A0A4V6XWK3</accession>
<organism evidence="17 18">
    <name type="scientific">Steinernema carpocapsae</name>
    <name type="common">Entomopathogenic nematode</name>
    <dbReference type="NCBI Taxonomy" id="34508"/>
    <lineage>
        <taxon>Eukaryota</taxon>
        <taxon>Metazoa</taxon>
        <taxon>Ecdysozoa</taxon>
        <taxon>Nematoda</taxon>
        <taxon>Chromadorea</taxon>
        <taxon>Rhabditida</taxon>
        <taxon>Tylenchina</taxon>
        <taxon>Panagrolaimomorpha</taxon>
        <taxon>Strongyloidoidea</taxon>
        <taxon>Steinernematidae</taxon>
        <taxon>Steinernema</taxon>
    </lineage>
</organism>
<dbReference type="EC" id="2.7.11.1" evidence="3"/>
<evidence type="ECO:0000256" key="2">
    <source>
        <dbReference type="ARBA" id="ARBA00009804"/>
    </source>
</evidence>
<keyword evidence="10 13" id="KW-0067">ATP-binding</keyword>
<evidence type="ECO:0000259" key="15">
    <source>
        <dbReference type="PROSITE" id="PS50011"/>
    </source>
</evidence>
<feature type="domain" description="Protein kinase" evidence="15">
    <location>
        <begin position="312"/>
        <end position="579"/>
    </location>
</feature>
<comment type="catalytic activity">
    <reaction evidence="11">
        <text>L-threonyl-[protein] + ATP = O-phospho-L-threonyl-[protein] + ADP + H(+)</text>
        <dbReference type="Rhea" id="RHEA:46608"/>
        <dbReference type="Rhea" id="RHEA-COMP:11060"/>
        <dbReference type="Rhea" id="RHEA-COMP:11605"/>
        <dbReference type="ChEBI" id="CHEBI:15378"/>
        <dbReference type="ChEBI" id="CHEBI:30013"/>
        <dbReference type="ChEBI" id="CHEBI:30616"/>
        <dbReference type="ChEBI" id="CHEBI:61977"/>
        <dbReference type="ChEBI" id="CHEBI:456216"/>
        <dbReference type="EC" id="2.7.11.1"/>
    </reaction>
</comment>
<evidence type="ECO:0000256" key="11">
    <source>
        <dbReference type="ARBA" id="ARBA00047899"/>
    </source>
</evidence>
<dbReference type="GO" id="GO:0106310">
    <property type="term" value="F:protein serine kinase activity"/>
    <property type="evidence" value="ECO:0007669"/>
    <property type="project" value="RHEA"/>
</dbReference>
<dbReference type="FunFam" id="1.10.510.10:FF:000157">
    <property type="entry name" value="Ribosomal protein S6 kinase"/>
    <property type="match status" value="1"/>
</dbReference>
<dbReference type="PROSITE" id="PS51285">
    <property type="entry name" value="AGC_KINASE_CTER"/>
    <property type="match status" value="1"/>
</dbReference>
<evidence type="ECO:0000256" key="10">
    <source>
        <dbReference type="ARBA" id="ARBA00022840"/>
    </source>
</evidence>
<reference evidence="17 18" key="1">
    <citation type="journal article" date="2015" name="Genome Biol.">
        <title>Comparative genomics of Steinernema reveals deeply conserved gene regulatory networks.</title>
        <authorList>
            <person name="Dillman A.R."/>
            <person name="Macchietto M."/>
            <person name="Porter C.F."/>
            <person name="Rogers A."/>
            <person name="Williams B."/>
            <person name="Antoshechkin I."/>
            <person name="Lee M.M."/>
            <person name="Goodwin Z."/>
            <person name="Lu X."/>
            <person name="Lewis E.E."/>
            <person name="Goodrich-Blair H."/>
            <person name="Stock S.P."/>
            <person name="Adams B.J."/>
            <person name="Sternberg P.W."/>
            <person name="Mortazavi A."/>
        </authorList>
    </citation>
    <scope>NUCLEOTIDE SEQUENCE [LARGE SCALE GENOMIC DNA]</scope>
    <source>
        <strain evidence="17 18">ALL</strain>
    </source>
</reference>
<keyword evidence="5" id="KW-0597">Phosphoprotein</keyword>
<dbReference type="PROSITE" id="PS00107">
    <property type="entry name" value="PROTEIN_KINASE_ATP"/>
    <property type="match status" value="2"/>
</dbReference>
<keyword evidence="6" id="KW-0808">Transferase</keyword>
<evidence type="ECO:0000313" key="18">
    <source>
        <dbReference type="Proteomes" id="UP000298663"/>
    </source>
</evidence>
<comment type="similarity">
    <text evidence="2">Belongs to the protein kinase superfamily. AGC Ser/Thr protein kinase family. S6 kinase subfamily.</text>
</comment>
<dbReference type="Proteomes" id="UP000298663">
    <property type="component" value="Unassembled WGS sequence"/>
</dbReference>
<dbReference type="InterPro" id="IPR017892">
    <property type="entry name" value="Pkinase_C"/>
</dbReference>
<feature type="region of interest" description="Disordered" evidence="14">
    <location>
        <begin position="1028"/>
        <end position="1077"/>
    </location>
</feature>
<dbReference type="SMART" id="SM00220">
    <property type="entry name" value="S_TKc"/>
    <property type="match status" value="2"/>
</dbReference>
<keyword evidence="18" id="KW-1185">Reference proteome</keyword>
<comment type="caution">
    <text evidence="17">The sequence shown here is derived from an EMBL/GenBank/DDBJ whole genome shotgun (WGS) entry which is preliminary data.</text>
</comment>
<evidence type="ECO:0000256" key="5">
    <source>
        <dbReference type="ARBA" id="ARBA00022553"/>
    </source>
</evidence>
<feature type="compositionally biased region" description="Polar residues" evidence="14">
    <location>
        <begin position="1033"/>
        <end position="1060"/>
    </location>
</feature>
<protein>
    <recommendedName>
        <fullName evidence="3">non-specific serine/threonine protein kinase</fullName>
        <ecNumber evidence="3">2.7.11.1</ecNumber>
    </recommendedName>
</protein>
<feature type="domain" description="AGC-kinase C-terminal" evidence="16">
    <location>
        <begin position="580"/>
        <end position="648"/>
    </location>
</feature>
<name>A0A4V6XWK3_STECR</name>
<proteinExistence type="inferred from homology"/>
<feature type="binding site" evidence="13">
    <location>
        <position position="344"/>
    </location>
    <ligand>
        <name>ATP</name>
        <dbReference type="ChEBI" id="CHEBI:30616"/>
    </ligand>
</feature>
<keyword evidence="7" id="KW-0677">Repeat</keyword>
<dbReference type="STRING" id="34508.A0A4V6XWK3"/>
<evidence type="ECO:0000259" key="16">
    <source>
        <dbReference type="PROSITE" id="PS51285"/>
    </source>
</evidence>
<dbReference type="InterPro" id="IPR008271">
    <property type="entry name" value="Ser/Thr_kinase_AS"/>
</dbReference>
<dbReference type="InterPro" id="IPR000961">
    <property type="entry name" value="AGC-kinase_C"/>
</dbReference>
<dbReference type="FunFam" id="1.10.510.10:FF:000109">
    <property type="entry name" value="Ribosomal protein S6 kinase"/>
    <property type="match status" value="1"/>
</dbReference>
<evidence type="ECO:0000256" key="13">
    <source>
        <dbReference type="PROSITE-ProRule" id="PRU10141"/>
    </source>
</evidence>
<gene>
    <name evidence="17" type="ORF">L596_007755</name>
</gene>
<sequence>MDSNPRAKQVVRHLHLQTVHVEFGKTRAEIIIDRVCHGRILQARWYSACMRRPAGDSQGQPRDRRGQVARRKDGELVVAAAAASEIVETRCERRRTGEPIFCWLSVVVGWRRPWYPSSRLRFLGNSENRSRVDSPPSGCIQAESEFSLNFGFFALLCCFAIKANDYEAMDSGQMNLIEFREIKELATNLISAAARRGRGREQSSRRLRWANRQSIIWSFLHTSQDDSENLNSNFLKVASSCSCVTLVVGARMQRPAAISGGAVNLRGVVSYQSGGLAIMPKKEAPESSTADGGDQYGVLHFPDDNKVSMQNFALIRVLGKGAYGKVFLVRKVGGHDNGKIYAMKVLRKSRVMMKPKTLEHTLAERNVLEHLKGLPFLINLVYAFQSETKLHIVMEYVRGGELFTHLCQRGHFDVESAKKILAELAVALDSVHKNNVIYRDLKLENILLDSEGHLKLTDFGLSKLTADEDENRANSYCGTIEYMAPEVIHRTPDGYTEAVDWWSFGVIAFELLTGCSPFTVDGGENNSKDIAKRILTKRVPFPRSMDEITKGFVSSLIEKEPKKRLGYKGVDEIKKHKFFKGVDWDRVSRRRLEPAVKPITASETDVANFAPEFTNQDPIYSPAEAPKHPYALFRGYSFISPSVIFSNSNIIGSECLETDMTELVSNSPFFTKYRLDTTPEGYLGRGSFSVVRKCERISDGAKFAVKIISNRCSTYALREARILELVNGHVNIVRFVDLLNDSLHYYIVEELLQGSELLQRIRQLEKFTEAQAAHIMEQLVSAVSFCHAKGVVHRDLKPENILFESDDPAARLRLVDFGFARLRPSAAEQLTTPCFTLAYAAPEVLEIDDELPQYNEQCDLWSLGVILFTMLSGNVPFHAKTKHESANDIMTRIRLAQFSFDDPVWNSVSDEAKNLITGLLTVDPKKRLSLQELGRNPWLHSTARSTELPTPTILPKTAGETFNETYQAFITANRDGFHLMDVATAPLLVKRRGLKRKSKDFAVPGASETTGSGGKKISASAAKFETVMEGIEESNSSAVRPSTLDLNTTAEETSSPSFTQYRLPKAATLRHTRDTEV</sequence>
<evidence type="ECO:0000256" key="4">
    <source>
        <dbReference type="ARBA" id="ARBA00022527"/>
    </source>
</evidence>
<dbReference type="GO" id="GO:0005524">
    <property type="term" value="F:ATP binding"/>
    <property type="evidence" value="ECO:0007669"/>
    <property type="project" value="UniProtKB-UniRule"/>
</dbReference>
<dbReference type="Pfam" id="PF00433">
    <property type="entry name" value="Pkinase_C"/>
    <property type="match status" value="1"/>
</dbReference>
<keyword evidence="8 13" id="KW-0547">Nucleotide-binding</keyword>
<keyword evidence="4" id="KW-0723">Serine/threonine-protein kinase</keyword>
<evidence type="ECO:0000256" key="12">
    <source>
        <dbReference type="ARBA" id="ARBA00048679"/>
    </source>
</evidence>
<feature type="binding site" evidence="13">
    <location>
        <position position="706"/>
    </location>
    <ligand>
        <name>ATP</name>
        <dbReference type="ChEBI" id="CHEBI:30616"/>
    </ligand>
</feature>
<evidence type="ECO:0000256" key="9">
    <source>
        <dbReference type="ARBA" id="ARBA00022777"/>
    </source>
</evidence>
<dbReference type="Gene3D" id="3.30.200.20">
    <property type="entry name" value="Phosphorylase Kinase, domain 1"/>
    <property type="match status" value="2"/>
</dbReference>
<evidence type="ECO:0000256" key="8">
    <source>
        <dbReference type="ARBA" id="ARBA00022741"/>
    </source>
</evidence>
<dbReference type="GO" id="GO:0004674">
    <property type="term" value="F:protein serine/threonine kinase activity"/>
    <property type="evidence" value="ECO:0007669"/>
    <property type="project" value="UniProtKB-KW"/>
</dbReference>
<evidence type="ECO:0000256" key="1">
    <source>
        <dbReference type="ARBA" id="ARBA00001946"/>
    </source>
</evidence>
<evidence type="ECO:0000256" key="6">
    <source>
        <dbReference type="ARBA" id="ARBA00022679"/>
    </source>
</evidence>